<name>A0A174MYL4_9FIRM</name>
<dbReference type="Proteomes" id="UP000095651">
    <property type="component" value="Unassembled WGS sequence"/>
</dbReference>
<evidence type="ECO:0000313" key="2">
    <source>
        <dbReference type="Proteomes" id="UP000095651"/>
    </source>
</evidence>
<proteinExistence type="predicted"/>
<evidence type="ECO:0008006" key="3">
    <source>
        <dbReference type="Google" id="ProtNLM"/>
    </source>
</evidence>
<dbReference type="RefSeq" id="WP_055660491.1">
    <property type="nucleotide sequence ID" value="NZ_CABIXC010000028.1"/>
</dbReference>
<dbReference type="AlphaFoldDB" id="A0A174MYL4"/>
<evidence type="ECO:0000313" key="1">
    <source>
        <dbReference type="EMBL" id="CUP39270.1"/>
    </source>
</evidence>
<sequence>MFTQCQQFLKDALKDAGIHTPPITSLKKLALYTDSHVGAILFDQETLVRSGSKRIFKNERGDQQKRRKVYDRSMTFDVIIGEYTAEKAEAIYERFLNTVERGLYINGNFTAAEIEGADWVEKDDSILKAQVAVQVKVRFDGGVYRDTDYIDVSSKELGISAENIIGKETVTHVEDTGTGSTGAGSE</sequence>
<gene>
    <name evidence="1" type="ORF">ERS852407_05805</name>
</gene>
<reference evidence="1 2" key="1">
    <citation type="submission" date="2015-09" db="EMBL/GenBank/DDBJ databases">
        <authorList>
            <consortium name="Pathogen Informatics"/>
        </authorList>
    </citation>
    <scope>NUCLEOTIDE SEQUENCE [LARGE SCALE GENOMIC DNA]</scope>
    <source>
        <strain evidence="1 2">2789STDY5608850</strain>
    </source>
</reference>
<protein>
    <recommendedName>
        <fullName evidence="3">SON protein</fullName>
    </recommendedName>
</protein>
<dbReference type="EMBL" id="CYZE01000028">
    <property type="protein sequence ID" value="CUP39270.1"/>
    <property type="molecule type" value="Genomic_DNA"/>
</dbReference>
<organism evidence="1 2">
    <name type="scientific">Hungatella hathewayi</name>
    <dbReference type="NCBI Taxonomy" id="154046"/>
    <lineage>
        <taxon>Bacteria</taxon>
        <taxon>Bacillati</taxon>
        <taxon>Bacillota</taxon>
        <taxon>Clostridia</taxon>
        <taxon>Lachnospirales</taxon>
        <taxon>Lachnospiraceae</taxon>
        <taxon>Hungatella</taxon>
    </lineage>
</organism>
<accession>A0A174MYL4</accession>